<comment type="caution">
    <text evidence="6">The sequence shown here is derived from an EMBL/GenBank/DDBJ whole genome shotgun (WGS) entry which is preliminary data.</text>
</comment>
<dbReference type="InterPro" id="IPR018258">
    <property type="entry name" value="Ribosomal_bL21_CS"/>
</dbReference>
<dbReference type="GO" id="GO:0005840">
    <property type="term" value="C:ribosome"/>
    <property type="evidence" value="ECO:0007669"/>
    <property type="project" value="UniProtKB-KW"/>
</dbReference>
<reference evidence="6" key="1">
    <citation type="journal article" date="2014" name="Front. Microbiol.">
        <title>High frequency of phylogenetically diverse reductive dehalogenase-homologous genes in deep subseafloor sedimentary metagenomes.</title>
        <authorList>
            <person name="Kawai M."/>
            <person name="Futagami T."/>
            <person name="Toyoda A."/>
            <person name="Takaki Y."/>
            <person name="Nishi S."/>
            <person name="Hori S."/>
            <person name="Arai W."/>
            <person name="Tsubouchi T."/>
            <person name="Morono Y."/>
            <person name="Uchiyama I."/>
            <person name="Ito T."/>
            <person name="Fujiyama A."/>
            <person name="Inagaki F."/>
            <person name="Takami H."/>
        </authorList>
    </citation>
    <scope>NUCLEOTIDE SEQUENCE</scope>
    <source>
        <strain evidence="6">Expedition CK06-06</strain>
    </source>
</reference>
<organism evidence="6">
    <name type="scientific">marine sediment metagenome</name>
    <dbReference type="NCBI Taxonomy" id="412755"/>
    <lineage>
        <taxon>unclassified sequences</taxon>
        <taxon>metagenomes</taxon>
        <taxon>ecological metagenomes</taxon>
    </lineage>
</organism>
<dbReference type="PANTHER" id="PTHR21349">
    <property type="entry name" value="50S RIBOSOMAL PROTEIN L21"/>
    <property type="match status" value="1"/>
</dbReference>
<dbReference type="InterPro" id="IPR028909">
    <property type="entry name" value="bL21-like"/>
</dbReference>
<evidence type="ECO:0000256" key="3">
    <source>
        <dbReference type="ARBA" id="ARBA00022884"/>
    </source>
</evidence>
<dbReference type="AlphaFoldDB" id="X1LCF9"/>
<dbReference type="GO" id="GO:0006412">
    <property type="term" value="P:translation"/>
    <property type="evidence" value="ECO:0007669"/>
    <property type="project" value="InterPro"/>
</dbReference>
<dbReference type="NCBIfam" id="TIGR00061">
    <property type="entry name" value="L21"/>
    <property type="match status" value="1"/>
</dbReference>
<name>X1LCF9_9ZZZZ</name>
<dbReference type="GO" id="GO:0003735">
    <property type="term" value="F:structural constituent of ribosome"/>
    <property type="evidence" value="ECO:0007669"/>
    <property type="project" value="InterPro"/>
</dbReference>
<dbReference type="EMBL" id="BARV01011045">
    <property type="protein sequence ID" value="GAI03516.1"/>
    <property type="molecule type" value="Genomic_DNA"/>
</dbReference>
<gene>
    <name evidence="6" type="ORF">S06H3_21129</name>
</gene>
<sequence length="75" mass="8563">MVLDKVLLVKHDGKTVIGTPTVSGAKVISSVARQTRGEKIRVFKKKPKKGYRRTIGHRQYLTELKIEKISYEPKK</sequence>
<protein>
    <recommendedName>
        <fullName evidence="7">50S ribosomal protein L21</fullName>
    </recommendedName>
</protein>
<dbReference type="GO" id="GO:1990904">
    <property type="term" value="C:ribonucleoprotein complex"/>
    <property type="evidence" value="ECO:0007669"/>
    <property type="project" value="UniProtKB-KW"/>
</dbReference>
<evidence type="ECO:0000256" key="4">
    <source>
        <dbReference type="ARBA" id="ARBA00022980"/>
    </source>
</evidence>
<dbReference type="GO" id="GO:0019843">
    <property type="term" value="F:rRNA binding"/>
    <property type="evidence" value="ECO:0007669"/>
    <property type="project" value="UniProtKB-KW"/>
</dbReference>
<dbReference type="InterPro" id="IPR001787">
    <property type="entry name" value="Ribosomal_bL21"/>
</dbReference>
<keyword evidence="2" id="KW-0699">rRNA-binding</keyword>
<evidence type="ECO:0000256" key="2">
    <source>
        <dbReference type="ARBA" id="ARBA00022730"/>
    </source>
</evidence>
<keyword evidence="3" id="KW-0694">RNA-binding</keyword>
<dbReference type="InterPro" id="IPR036164">
    <property type="entry name" value="bL21-like_sf"/>
</dbReference>
<dbReference type="SUPFAM" id="SSF141091">
    <property type="entry name" value="L21p-like"/>
    <property type="match status" value="1"/>
</dbReference>
<dbReference type="PANTHER" id="PTHR21349:SF0">
    <property type="entry name" value="LARGE RIBOSOMAL SUBUNIT PROTEIN BL21M"/>
    <property type="match status" value="1"/>
</dbReference>
<evidence type="ECO:0000256" key="1">
    <source>
        <dbReference type="ARBA" id="ARBA00008563"/>
    </source>
</evidence>
<evidence type="ECO:0000313" key="6">
    <source>
        <dbReference type="EMBL" id="GAI03516.1"/>
    </source>
</evidence>
<dbReference type="Pfam" id="PF00829">
    <property type="entry name" value="Ribosomal_L21p"/>
    <property type="match status" value="1"/>
</dbReference>
<proteinExistence type="inferred from homology"/>
<dbReference type="GO" id="GO:0005737">
    <property type="term" value="C:cytoplasm"/>
    <property type="evidence" value="ECO:0007669"/>
    <property type="project" value="UniProtKB-ARBA"/>
</dbReference>
<keyword evidence="5" id="KW-0687">Ribonucleoprotein</keyword>
<keyword evidence="4" id="KW-0689">Ribosomal protein</keyword>
<evidence type="ECO:0008006" key="7">
    <source>
        <dbReference type="Google" id="ProtNLM"/>
    </source>
</evidence>
<dbReference type="PROSITE" id="PS01169">
    <property type="entry name" value="RIBOSOMAL_L21"/>
    <property type="match status" value="1"/>
</dbReference>
<accession>X1LCF9</accession>
<evidence type="ECO:0000256" key="5">
    <source>
        <dbReference type="ARBA" id="ARBA00023274"/>
    </source>
</evidence>
<comment type="similarity">
    <text evidence="1">Belongs to the bacterial ribosomal protein bL21 family.</text>
</comment>